<feature type="region of interest" description="Disordered" evidence="1">
    <location>
        <begin position="231"/>
        <end position="306"/>
    </location>
</feature>
<dbReference type="GO" id="GO:0070042">
    <property type="term" value="F:rRNA (uridine-N3-)-methyltransferase activity"/>
    <property type="evidence" value="ECO:0007669"/>
    <property type="project" value="InterPro"/>
</dbReference>
<evidence type="ECO:0000313" key="4">
    <source>
        <dbReference type="Proteomes" id="UP000481153"/>
    </source>
</evidence>
<sequence>MVKRKGRESEVRPAKKFKSRPPKAPIQQIYSLNDGILVLGDGDFTFSRGLVTHRGGGSNLYATSYDSASQVRKKYSNAAECIQALAKEKARVLHDIDATKLDALPSTLPPLFDYIIFNFPHSGQQRVHINRVLLLDFFESARSKLNFKGEAHITLKTKPPYSNWNVEDQAKAAGFVMKERRPFRIQLFPGYHHRTTDPHAKVFEPDQCITYIFVVDRSRFPVPAIVPSTTNAVDNVQRDQPKEQKEKKKAKKVDPATKQAFQHALTSQDEPPTSKPLKSKFPDQSSRQVVAKATKPSSTRHDKKEPLDAVIPTHVTEEIYQLCLEKLREVRRRRLKLM</sequence>
<dbReference type="EMBL" id="VJMJ01000121">
    <property type="protein sequence ID" value="KAF0733608.1"/>
    <property type="molecule type" value="Genomic_DNA"/>
</dbReference>
<accession>A0A6G0X1E3</accession>
<dbReference type="Pfam" id="PF10354">
    <property type="entry name" value="BMT5-like"/>
    <property type="match status" value="1"/>
</dbReference>
<dbReference type="PANTHER" id="PTHR11538">
    <property type="entry name" value="PHENYLALANYL-TRNA SYNTHETASE"/>
    <property type="match status" value="1"/>
</dbReference>
<dbReference type="PANTHER" id="PTHR11538:SF26">
    <property type="entry name" value="FERREDOXIN-FOLD ANTICODON-BINDING DOMAIN-CONTAINING PROTEIN 1"/>
    <property type="match status" value="1"/>
</dbReference>
<evidence type="ECO:0000256" key="1">
    <source>
        <dbReference type="SAM" id="MobiDB-lite"/>
    </source>
</evidence>
<keyword evidence="4" id="KW-1185">Reference proteome</keyword>
<dbReference type="VEuPathDB" id="FungiDB:AeMF1_019574"/>
<feature type="domain" description="25S rRNA (uridine-N(3))-methyltransferase BMT5-like" evidence="2">
    <location>
        <begin position="37"/>
        <end position="194"/>
    </location>
</feature>
<reference evidence="3 4" key="1">
    <citation type="submission" date="2019-07" db="EMBL/GenBank/DDBJ databases">
        <title>Genomics analysis of Aphanomyces spp. identifies a new class of oomycete effector associated with host adaptation.</title>
        <authorList>
            <person name="Gaulin E."/>
        </authorList>
    </citation>
    <scope>NUCLEOTIDE SEQUENCE [LARGE SCALE GENOMIC DNA]</scope>
    <source>
        <strain evidence="3 4">ATCC 201684</strain>
    </source>
</reference>
<evidence type="ECO:0000259" key="2">
    <source>
        <dbReference type="Pfam" id="PF10354"/>
    </source>
</evidence>
<protein>
    <recommendedName>
        <fullName evidence="2">25S rRNA (uridine-N(3))-methyltransferase BMT5-like domain-containing protein</fullName>
    </recommendedName>
</protein>
<dbReference type="GO" id="GO:0070475">
    <property type="term" value="P:rRNA base methylation"/>
    <property type="evidence" value="ECO:0007669"/>
    <property type="project" value="InterPro"/>
</dbReference>
<dbReference type="Proteomes" id="UP000481153">
    <property type="component" value="Unassembled WGS sequence"/>
</dbReference>
<feature type="compositionally biased region" description="Basic and acidic residues" evidence="1">
    <location>
        <begin position="236"/>
        <end position="246"/>
    </location>
</feature>
<dbReference type="GO" id="GO:0005737">
    <property type="term" value="C:cytoplasm"/>
    <property type="evidence" value="ECO:0007669"/>
    <property type="project" value="TreeGrafter"/>
</dbReference>
<feature type="region of interest" description="Disordered" evidence="1">
    <location>
        <begin position="1"/>
        <end position="23"/>
    </location>
</feature>
<dbReference type="InterPro" id="IPR019446">
    <property type="entry name" value="BMT5-like"/>
</dbReference>
<gene>
    <name evidence="3" type="ORF">Ae201684_009542</name>
</gene>
<evidence type="ECO:0000313" key="3">
    <source>
        <dbReference type="EMBL" id="KAF0733608.1"/>
    </source>
</evidence>
<dbReference type="AlphaFoldDB" id="A0A6G0X1E3"/>
<organism evidence="3 4">
    <name type="scientific">Aphanomyces euteiches</name>
    <dbReference type="NCBI Taxonomy" id="100861"/>
    <lineage>
        <taxon>Eukaryota</taxon>
        <taxon>Sar</taxon>
        <taxon>Stramenopiles</taxon>
        <taxon>Oomycota</taxon>
        <taxon>Saprolegniomycetes</taxon>
        <taxon>Saprolegniales</taxon>
        <taxon>Verrucalvaceae</taxon>
        <taxon>Aphanomyces</taxon>
    </lineage>
</organism>
<proteinExistence type="predicted"/>
<comment type="caution">
    <text evidence="3">The sequence shown here is derived from an EMBL/GenBank/DDBJ whole genome shotgun (WGS) entry which is preliminary data.</text>
</comment>
<name>A0A6G0X1E3_9STRA</name>